<dbReference type="CDD" id="cd00190">
    <property type="entry name" value="Tryp_SPc"/>
    <property type="match status" value="1"/>
</dbReference>
<sequence length="267" mass="28374">MHKLKKVIATAAASAVGALALASGASAGEIGAKVVGGDPSQQDQFPYLVSLYRVAEDSHWCGGSLVADDIVLTASHCTEGADVDTYTVRHGSVELDSPDMAEYEVVDIFMPDNYGDETPISNDWALMKLAEPVPDAQTVALPQGTEVDEGPTYAVAGWGLTEDNVYPNEQRWAEVPYVNDTDCGRSYKRSSWWYADSMICAGYLKQGGVDACSADSGGPLVAREGDQDVLAGIVSWGNGCGKKRYPGVYAQVSWFLDDVNAAIAAMS</sequence>
<dbReference type="Proteomes" id="UP001595823">
    <property type="component" value="Unassembled WGS sequence"/>
</dbReference>
<dbReference type="SMART" id="SM00020">
    <property type="entry name" value="Tryp_SPc"/>
    <property type="match status" value="1"/>
</dbReference>
<organism evidence="4 5">
    <name type="scientific">Salininema proteolyticum</name>
    <dbReference type="NCBI Taxonomy" id="1607685"/>
    <lineage>
        <taxon>Bacteria</taxon>
        <taxon>Bacillati</taxon>
        <taxon>Actinomycetota</taxon>
        <taxon>Actinomycetes</taxon>
        <taxon>Glycomycetales</taxon>
        <taxon>Glycomycetaceae</taxon>
        <taxon>Salininema</taxon>
    </lineage>
</organism>
<dbReference type="EMBL" id="JBHSDK010000013">
    <property type="protein sequence ID" value="MFC4335429.1"/>
    <property type="molecule type" value="Genomic_DNA"/>
</dbReference>
<name>A0ABV8TX93_9ACTN</name>
<dbReference type="GO" id="GO:0006508">
    <property type="term" value="P:proteolysis"/>
    <property type="evidence" value="ECO:0007669"/>
    <property type="project" value="UniProtKB-KW"/>
</dbReference>
<dbReference type="Pfam" id="PF00089">
    <property type="entry name" value="Trypsin"/>
    <property type="match status" value="1"/>
</dbReference>
<evidence type="ECO:0000256" key="1">
    <source>
        <dbReference type="ARBA" id="ARBA00023157"/>
    </source>
</evidence>
<feature type="chain" id="PRO_5045220042" evidence="2">
    <location>
        <begin position="28"/>
        <end position="267"/>
    </location>
</feature>
<dbReference type="PRINTS" id="PR00722">
    <property type="entry name" value="CHYMOTRYPSIN"/>
</dbReference>
<gene>
    <name evidence="4" type="ORF">ACFPET_09490</name>
</gene>
<evidence type="ECO:0000256" key="2">
    <source>
        <dbReference type="SAM" id="SignalP"/>
    </source>
</evidence>
<protein>
    <submittedName>
        <fullName evidence="4">Serine protease</fullName>
    </submittedName>
</protein>
<keyword evidence="5" id="KW-1185">Reference proteome</keyword>
<dbReference type="PANTHER" id="PTHR24252:SF7">
    <property type="entry name" value="HYALIN"/>
    <property type="match status" value="1"/>
</dbReference>
<accession>A0ABV8TX93</accession>
<keyword evidence="4" id="KW-0378">Hydrolase</keyword>
<evidence type="ECO:0000313" key="5">
    <source>
        <dbReference type="Proteomes" id="UP001595823"/>
    </source>
</evidence>
<feature type="domain" description="Peptidase S1" evidence="3">
    <location>
        <begin position="34"/>
        <end position="264"/>
    </location>
</feature>
<keyword evidence="1" id="KW-1015">Disulfide bond</keyword>
<dbReference type="GO" id="GO:0008233">
    <property type="term" value="F:peptidase activity"/>
    <property type="evidence" value="ECO:0007669"/>
    <property type="project" value="UniProtKB-KW"/>
</dbReference>
<keyword evidence="4" id="KW-0645">Protease</keyword>
<proteinExistence type="predicted"/>
<comment type="caution">
    <text evidence="4">The sequence shown here is derived from an EMBL/GenBank/DDBJ whole genome shotgun (WGS) entry which is preliminary data.</text>
</comment>
<evidence type="ECO:0000313" key="4">
    <source>
        <dbReference type="EMBL" id="MFC4335429.1"/>
    </source>
</evidence>
<dbReference type="InterPro" id="IPR043504">
    <property type="entry name" value="Peptidase_S1_PA_chymotrypsin"/>
</dbReference>
<dbReference type="InterPro" id="IPR018114">
    <property type="entry name" value="TRYPSIN_HIS"/>
</dbReference>
<dbReference type="InterPro" id="IPR009003">
    <property type="entry name" value="Peptidase_S1_PA"/>
</dbReference>
<keyword evidence="2" id="KW-0732">Signal</keyword>
<reference evidence="5" key="1">
    <citation type="journal article" date="2019" name="Int. J. Syst. Evol. Microbiol.">
        <title>The Global Catalogue of Microorganisms (GCM) 10K type strain sequencing project: providing services to taxonomists for standard genome sequencing and annotation.</title>
        <authorList>
            <consortium name="The Broad Institute Genomics Platform"/>
            <consortium name="The Broad Institute Genome Sequencing Center for Infectious Disease"/>
            <person name="Wu L."/>
            <person name="Ma J."/>
        </authorList>
    </citation>
    <scope>NUCLEOTIDE SEQUENCE [LARGE SCALE GENOMIC DNA]</scope>
    <source>
        <strain evidence="5">IBRC-M 10908</strain>
    </source>
</reference>
<dbReference type="Gene3D" id="2.40.10.10">
    <property type="entry name" value="Trypsin-like serine proteases"/>
    <property type="match status" value="1"/>
</dbReference>
<dbReference type="SUPFAM" id="SSF50494">
    <property type="entry name" value="Trypsin-like serine proteases"/>
    <property type="match status" value="1"/>
</dbReference>
<dbReference type="InterPro" id="IPR001254">
    <property type="entry name" value="Trypsin_dom"/>
</dbReference>
<dbReference type="PANTHER" id="PTHR24252">
    <property type="entry name" value="ACROSIN-RELATED"/>
    <property type="match status" value="1"/>
</dbReference>
<evidence type="ECO:0000259" key="3">
    <source>
        <dbReference type="PROSITE" id="PS50240"/>
    </source>
</evidence>
<dbReference type="PROSITE" id="PS50240">
    <property type="entry name" value="TRYPSIN_DOM"/>
    <property type="match status" value="1"/>
</dbReference>
<dbReference type="InterPro" id="IPR001314">
    <property type="entry name" value="Peptidase_S1A"/>
</dbReference>
<dbReference type="RefSeq" id="WP_380620249.1">
    <property type="nucleotide sequence ID" value="NZ_JBHSDK010000013.1"/>
</dbReference>
<feature type="signal peptide" evidence="2">
    <location>
        <begin position="1"/>
        <end position="27"/>
    </location>
</feature>
<dbReference type="PROSITE" id="PS00134">
    <property type="entry name" value="TRYPSIN_HIS"/>
    <property type="match status" value="1"/>
</dbReference>